<accession>A0A1F7I8J0</accession>
<proteinExistence type="predicted"/>
<protein>
    <recommendedName>
        <fullName evidence="3">SinR family protein</fullName>
    </recommendedName>
</protein>
<reference evidence="1 2" key="1">
    <citation type="journal article" date="2016" name="Nat. Commun.">
        <title>Thousands of microbial genomes shed light on interconnected biogeochemical processes in an aquifer system.</title>
        <authorList>
            <person name="Anantharaman K."/>
            <person name="Brown C.T."/>
            <person name="Hug L.A."/>
            <person name="Sharon I."/>
            <person name="Castelle C.J."/>
            <person name="Probst A.J."/>
            <person name="Thomas B.C."/>
            <person name="Singh A."/>
            <person name="Wilkins M.J."/>
            <person name="Karaoz U."/>
            <person name="Brodie E.L."/>
            <person name="Williams K.H."/>
            <person name="Hubbard S.S."/>
            <person name="Banfield J.F."/>
        </authorList>
    </citation>
    <scope>NUCLEOTIDE SEQUENCE [LARGE SCALE GENOMIC DNA]</scope>
</reference>
<dbReference type="EMBL" id="MGAG01000038">
    <property type="protein sequence ID" value="OGK39673.1"/>
    <property type="molecule type" value="Genomic_DNA"/>
</dbReference>
<dbReference type="Proteomes" id="UP000177698">
    <property type="component" value="Unassembled WGS sequence"/>
</dbReference>
<organism evidence="1 2">
    <name type="scientific">Candidatus Roizmanbacteria bacterium RIFCSPLOWO2_01_FULL_37_12</name>
    <dbReference type="NCBI Taxonomy" id="1802056"/>
    <lineage>
        <taxon>Bacteria</taxon>
        <taxon>Candidatus Roizmaniibacteriota</taxon>
    </lineage>
</organism>
<dbReference type="AlphaFoldDB" id="A0A1F7I8J0"/>
<sequence length="98" mass="11870">MTRKGYIFVFDRSLRSDYTKLHKAIKDNRNILNWWHYLTSGYILISTESASELTNFMRENLPSDTYFIIMEINHNNYNGWLPQEAWDWIRENIGTNIY</sequence>
<comment type="caution">
    <text evidence="1">The sequence shown here is derived from an EMBL/GenBank/DDBJ whole genome shotgun (WGS) entry which is preliminary data.</text>
</comment>
<name>A0A1F7I8J0_9BACT</name>
<gene>
    <name evidence="1" type="ORF">A2954_06575</name>
</gene>
<dbReference type="STRING" id="1802056.A2954_06575"/>
<evidence type="ECO:0008006" key="3">
    <source>
        <dbReference type="Google" id="ProtNLM"/>
    </source>
</evidence>
<evidence type="ECO:0000313" key="2">
    <source>
        <dbReference type="Proteomes" id="UP000177698"/>
    </source>
</evidence>
<evidence type="ECO:0000313" key="1">
    <source>
        <dbReference type="EMBL" id="OGK39673.1"/>
    </source>
</evidence>